<name>A0A834BMW5_9CHIR</name>
<feature type="region of interest" description="Disordered" evidence="1">
    <location>
        <begin position="89"/>
        <end position="108"/>
    </location>
</feature>
<dbReference type="EMBL" id="JABVXQ010000001">
    <property type="protein sequence ID" value="KAF6130970.1"/>
    <property type="molecule type" value="Genomic_DNA"/>
</dbReference>
<comment type="caution">
    <text evidence="2">The sequence shown here is derived from an EMBL/GenBank/DDBJ whole genome shotgun (WGS) entry which is preliminary data.</text>
</comment>
<accession>A0A834BMW5</accession>
<protein>
    <submittedName>
        <fullName evidence="2">Uncharacterized protein</fullName>
    </submittedName>
</protein>
<evidence type="ECO:0000313" key="3">
    <source>
        <dbReference type="Proteomes" id="UP000664940"/>
    </source>
</evidence>
<sequence length="124" mass="13740">MDKTRGSLHIGPCANLWVSSHLRLRPLLALPAPPTGAALYLQSTGQGRPAAPESQDNQLDFCSEQPQQRLGCTQDSVKNRKERLLETVVSSSIQTQNSRRRRLGTAKGESLSCEGRDHFCHQFI</sequence>
<proteinExistence type="predicted"/>
<reference evidence="2 3" key="1">
    <citation type="journal article" date="2020" name="Nature">
        <title>Six reference-quality genomes reveal evolution of bat adaptations.</title>
        <authorList>
            <person name="Jebb D."/>
            <person name="Huang Z."/>
            <person name="Pippel M."/>
            <person name="Hughes G.M."/>
            <person name="Lavrichenko K."/>
            <person name="Devanna P."/>
            <person name="Winkler S."/>
            <person name="Jermiin L.S."/>
            <person name="Skirmuntt E.C."/>
            <person name="Katzourakis A."/>
            <person name="Burkitt-Gray L."/>
            <person name="Ray D.A."/>
            <person name="Sullivan K.A.M."/>
            <person name="Roscito J.G."/>
            <person name="Kirilenko B.M."/>
            <person name="Davalos L.M."/>
            <person name="Corthals A.P."/>
            <person name="Power M.L."/>
            <person name="Jones G."/>
            <person name="Ransome R.D."/>
            <person name="Dechmann D.K.N."/>
            <person name="Locatelli A.G."/>
            <person name="Puechmaille S.J."/>
            <person name="Fedrigo O."/>
            <person name="Jarvis E.D."/>
            <person name="Hiller M."/>
            <person name="Vernes S.C."/>
            <person name="Myers E.W."/>
            <person name="Teeling E.C."/>
        </authorList>
    </citation>
    <scope>NUCLEOTIDE SEQUENCE [LARGE SCALE GENOMIC DNA]</scope>
    <source>
        <strain evidence="2">Bat1K_MPI-CBG_1</strain>
    </source>
</reference>
<evidence type="ECO:0000313" key="2">
    <source>
        <dbReference type="EMBL" id="KAF6130970.1"/>
    </source>
</evidence>
<organism evidence="2 3">
    <name type="scientific">Phyllostomus discolor</name>
    <name type="common">pale spear-nosed bat</name>
    <dbReference type="NCBI Taxonomy" id="89673"/>
    <lineage>
        <taxon>Eukaryota</taxon>
        <taxon>Metazoa</taxon>
        <taxon>Chordata</taxon>
        <taxon>Craniata</taxon>
        <taxon>Vertebrata</taxon>
        <taxon>Euteleostomi</taxon>
        <taxon>Mammalia</taxon>
        <taxon>Eutheria</taxon>
        <taxon>Laurasiatheria</taxon>
        <taxon>Chiroptera</taxon>
        <taxon>Yangochiroptera</taxon>
        <taxon>Phyllostomidae</taxon>
        <taxon>Phyllostominae</taxon>
        <taxon>Phyllostomus</taxon>
    </lineage>
</organism>
<evidence type="ECO:0000256" key="1">
    <source>
        <dbReference type="SAM" id="MobiDB-lite"/>
    </source>
</evidence>
<gene>
    <name evidence="2" type="ORF">HJG60_007898</name>
</gene>
<dbReference type="AlphaFoldDB" id="A0A834BMW5"/>
<dbReference type="Proteomes" id="UP000664940">
    <property type="component" value="Unassembled WGS sequence"/>
</dbReference>